<dbReference type="Proteomes" id="UP001479436">
    <property type="component" value="Unassembled WGS sequence"/>
</dbReference>
<evidence type="ECO:0000256" key="3">
    <source>
        <dbReference type="ARBA" id="ARBA00022448"/>
    </source>
</evidence>
<evidence type="ECO:0000256" key="9">
    <source>
        <dbReference type="ARBA" id="ARBA00023136"/>
    </source>
</evidence>
<evidence type="ECO:0000256" key="11">
    <source>
        <dbReference type="RuleBase" id="RU000634"/>
    </source>
</evidence>
<gene>
    <name evidence="12" type="primary">ERD2_2</name>
    <name evidence="12" type="ORF">K7432_007706</name>
</gene>
<name>A0ABR2WSW9_9FUNG</name>
<feature type="transmembrane region" description="Helical" evidence="11">
    <location>
        <begin position="115"/>
        <end position="136"/>
    </location>
</feature>
<feature type="transmembrane region" description="Helical" evidence="11">
    <location>
        <begin position="62"/>
        <end position="80"/>
    </location>
</feature>
<evidence type="ECO:0000256" key="4">
    <source>
        <dbReference type="ARBA" id="ARBA00022692"/>
    </source>
</evidence>
<dbReference type="PROSITE" id="PS00952">
    <property type="entry name" value="ER_LUMEN_RECEPTOR_2"/>
    <property type="match status" value="1"/>
</dbReference>
<keyword evidence="3 11" id="KW-0813">Transport</keyword>
<comment type="subcellular location">
    <subcellularLocation>
        <location evidence="1 11">Endoplasmic reticulum membrane</location>
        <topology evidence="1 11">Multi-pass membrane protein</topology>
    </subcellularLocation>
</comment>
<evidence type="ECO:0000313" key="13">
    <source>
        <dbReference type="Proteomes" id="UP001479436"/>
    </source>
</evidence>
<comment type="caution">
    <text evidence="12">The sequence shown here is derived from an EMBL/GenBank/DDBJ whole genome shotgun (WGS) entry which is preliminary data.</text>
</comment>
<evidence type="ECO:0000313" key="12">
    <source>
        <dbReference type="EMBL" id="KAK9764629.1"/>
    </source>
</evidence>
<organism evidence="12 13">
    <name type="scientific">Basidiobolus ranarum</name>
    <dbReference type="NCBI Taxonomy" id="34480"/>
    <lineage>
        <taxon>Eukaryota</taxon>
        <taxon>Fungi</taxon>
        <taxon>Fungi incertae sedis</taxon>
        <taxon>Zoopagomycota</taxon>
        <taxon>Entomophthoromycotina</taxon>
        <taxon>Basidiobolomycetes</taxon>
        <taxon>Basidiobolales</taxon>
        <taxon>Basidiobolaceae</taxon>
        <taxon>Basidiobolus</taxon>
    </lineage>
</organism>
<evidence type="ECO:0000256" key="5">
    <source>
        <dbReference type="ARBA" id="ARBA00022824"/>
    </source>
</evidence>
<evidence type="ECO:0000256" key="10">
    <source>
        <dbReference type="ARBA" id="ARBA00023170"/>
    </source>
</evidence>
<keyword evidence="6" id="KW-0931">ER-Golgi transport</keyword>
<protein>
    <recommendedName>
        <fullName evidence="11">ER lumen protein-retaining receptor</fullName>
    </recommendedName>
</protein>
<comment type="similarity">
    <text evidence="2 11">Belongs to the ERD2 family.</text>
</comment>
<keyword evidence="7 11" id="KW-0653">Protein transport</keyword>
<dbReference type="PANTHER" id="PTHR10585">
    <property type="entry name" value="ER LUMEN PROTEIN RETAINING RECEPTOR"/>
    <property type="match status" value="1"/>
</dbReference>
<feature type="transmembrane region" description="Helical" evidence="11">
    <location>
        <begin position="6"/>
        <end position="25"/>
    </location>
</feature>
<evidence type="ECO:0000256" key="2">
    <source>
        <dbReference type="ARBA" id="ARBA00010120"/>
    </source>
</evidence>
<keyword evidence="10 11" id="KW-0675">Receptor</keyword>
<evidence type="ECO:0000256" key="6">
    <source>
        <dbReference type="ARBA" id="ARBA00022892"/>
    </source>
</evidence>
<dbReference type="PROSITE" id="PS00951">
    <property type="entry name" value="ER_LUMEN_RECEPTOR_1"/>
    <property type="match status" value="1"/>
</dbReference>
<keyword evidence="8 11" id="KW-1133">Transmembrane helix</keyword>
<feature type="transmembrane region" description="Helical" evidence="11">
    <location>
        <begin position="148"/>
        <end position="167"/>
    </location>
</feature>
<accession>A0ABR2WSW9</accession>
<evidence type="ECO:0000256" key="1">
    <source>
        <dbReference type="ARBA" id="ARBA00004477"/>
    </source>
</evidence>
<reference evidence="12 13" key="1">
    <citation type="submission" date="2023-04" db="EMBL/GenBank/DDBJ databases">
        <title>Genome of Basidiobolus ranarum AG-B5.</title>
        <authorList>
            <person name="Stajich J.E."/>
            <person name="Carter-House D."/>
            <person name="Gryganskyi A."/>
        </authorList>
    </citation>
    <scope>NUCLEOTIDE SEQUENCE [LARGE SCALE GENOMIC DNA]</scope>
    <source>
        <strain evidence="12 13">AG-B5</strain>
    </source>
</reference>
<dbReference type="PRINTS" id="PR00660">
    <property type="entry name" value="ERLUMENR"/>
</dbReference>
<evidence type="ECO:0000256" key="7">
    <source>
        <dbReference type="ARBA" id="ARBA00022927"/>
    </source>
</evidence>
<keyword evidence="5 11" id="KW-0256">Endoplasmic reticulum</keyword>
<keyword evidence="9 11" id="KW-0472">Membrane</keyword>
<keyword evidence="4 11" id="KW-0812">Transmembrane</keyword>
<dbReference type="EMBL" id="JASJQH010000393">
    <property type="protein sequence ID" value="KAK9764629.1"/>
    <property type="molecule type" value="Genomic_DNA"/>
</dbReference>
<proteinExistence type="inferred from homology"/>
<dbReference type="Pfam" id="PF00810">
    <property type="entry name" value="ER_lumen_recept"/>
    <property type="match status" value="1"/>
</dbReference>
<evidence type="ECO:0000256" key="8">
    <source>
        <dbReference type="ARBA" id="ARBA00022989"/>
    </source>
</evidence>
<dbReference type="InterPro" id="IPR000133">
    <property type="entry name" value="ER_ret_rcpt"/>
</dbReference>
<feature type="transmembrane region" description="Helical" evidence="11">
    <location>
        <begin position="92"/>
        <end position="109"/>
    </location>
</feature>
<feature type="transmembrane region" description="Helical" evidence="11">
    <location>
        <begin position="179"/>
        <end position="199"/>
    </location>
</feature>
<sequence>MNLFRFCGDLMHLASICILMLKMMSSNSVSGISFKSQLLYAIVFITRYLDLFVHFISLYNTLMKLFFIGSALYVLYLMRVKLQATYDSSQDTFRIEILLVTAGVLALIFHEEFTVLEVLWTFSIYLEAVAILPQLYQLSKTGEAETITTHYLFALGGYRGLYLLNWIYRYHYEGYVSPIAWIAGTVQTLLYLDFFYVYFTKVLQGKKFQVEV</sequence>
<keyword evidence="13" id="KW-1185">Reference proteome</keyword>